<name>A0A643FWJ0_9BURK</name>
<protein>
    <submittedName>
        <fullName evidence="1">Uncharacterized protein</fullName>
    </submittedName>
</protein>
<dbReference type="Proteomes" id="UP000397656">
    <property type="component" value="Plasmid pRK1-3"/>
</dbReference>
<evidence type="ECO:0000313" key="1">
    <source>
        <dbReference type="EMBL" id="QOT82238.1"/>
    </source>
</evidence>
<accession>A0A643FWJ0</accession>
<reference evidence="1 2" key="1">
    <citation type="submission" date="2020-10" db="EMBL/GenBank/DDBJ databases">
        <title>Complete genome sequence of Cupriavidus basilensis CCUG 49340T.</title>
        <authorList>
            <person name="Salva-Serra F."/>
            <person name="Donoso R.A."/>
            <person name="Cho K.H."/>
            <person name="Yoo J.A."/>
            <person name="Lee K."/>
            <person name="Yoon S.-H."/>
            <person name="Perez-Pantoja D."/>
            <person name="Moore E.R.B."/>
        </authorList>
    </citation>
    <scope>NUCLEOTIDE SEQUENCE [LARGE SCALE GENOMIC DNA]</scope>
    <source>
        <strain evidence="2">CCUG 49340</strain>
        <plasmid evidence="1 2">pRK1-3</plasmid>
    </source>
</reference>
<dbReference type="Gene3D" id="3.40.50.300">
    <property type="entry name" value="P-loop containing nucleotide triphosphate hydrolases"/>
    <property type="match status" value="1"/>
</dbReference>
<dbReference type="RefSeq" id="WP_150986936.1">
    <property type="nucleotide sequence ID" value="NZ_CP062807.1"/>
</dbReference>
<dbReference type="EMBL" id="CP062807">
    <property type="protein sequence ID" value="QOT82238.1"/>
    <property type="molecule type" value="Genomic_DNA"/>
</dbReference>
<keyword evidence="1" id="KW-0614">Plasmid</keyword>
<evidence type="ECO:0000313" key="2">
    <source>
        <dbReference type="Proteomes" id="UP000397656"/>
    </source>
</evidence>
<dbReference type="SUPFAM" id="SSF52540">
    <property type="entry name" value="P-loop containing nucleoside triphosphate hydrolases"/>
    <property type="match status" value="1"/>
</dbReference>
<gene>
    <name evidence="1" type="ORF">F7R26_039710</name>
</gene>
<dbReference type="InterPro" id="IPR027417">
    <property type="entry name" value="P-loop_NTPase"/>
</dbReference>
<dbReference type="GeneID" id="98407101"/>
<geneLocation type="plasmid" evidence="1 2">
    <name>pRK1-3</name>
</geneLocation>
<organism evidence="1 2">
    <name type="scientific">Cupriavidus basilensis</name>
    <dbReference type="NCBI Taxonomy" id="68895"/>
    <lineage>
        <taxon>Bacteria</taxon>
        <taxon>Pseudomonadati</taxon>
        <taxon>Pseudomonadota</taxon>
        <taxon>Betaproteobacteria</taxon>
        <taxon>Burkholderiales</taxon>
        <taxon>Burkholderiaceae</taxon>
        <taxon>Cupriavidus</taxon>
    </lineage>
</organism>
<dbReference type="AlphaFoldDB" id="A0A643FWJ0"/>
<sequence>MMDKVVWLVAGNKGGVGKSVVGKALAGWLRSQPVPVIVVDGDERTPDVARAFEDSLPVTELRLDDESGWREYADFIGSNRLIGHIVTNLPDGVTDKAMGFLERFRIVAEAHGFTVKVLFVMNNLPDGLHLLPELRLVLPRLFPVKNLHFGPPESFVHFDQAYGLGSAADTVLFPGLHPRIMSVARESGLAFSAFANQRGNTPTNFTWAKIAVANWYAEACEALDETLYGE</sequence>
<proteinExistence type="predicted"/>